<name>A0ABN3PKC2_9MICO</name>
<dbReference type="PANTHER" id="PTHR43233:SF1">
    <property type="entry name" value="FAMILY N-ACETYLTRANSFERASE, PUTATIVE (AFU_ORTHOLOGUE AFUA_6G03350)-RELATED"/>
    <property type="match status" value="1"/>
</dbReference>
<dbReference type="RefSeq" id="WP_344230235.1">
    <property type="nucleotide sequence ID" value="NZ_BAAARI010000017.1"/>
</dbReference>
<dbReference type="SUPFAM" id="SSF55729">
    <property type="entry name" value="Acyl-CoA N-acyltransferases (Nat)"/>
    <property type="match status" value="1"/>
</dbReference>
<keyword evidence="3" id="KW-1185">Reference proteome</keyword>
<reference evidence="2 3" key="1">
    <citation type="journal article" date="2019" name="Int. J. Syst. Evol. Microbiol.">
        <title>The Global Catalogue of Microorganisms (GCM) 10K type strain sequencing project: providing services to taxonomists for standard genome sequencing and annotation.</title>
        <authorList>
            <consortium name="The Broad Institute Genomics Platform"/>
            <consortium name="The Broad Institute Genome Sequencing Center for Infectious Disease"/>
            <person name="Wu L."/>
            <person name="Ma J."/>
        </authorList>
    </citation>
    <scope>NUCLEOTIDE SEQUENCE [LARGE SCALE GENOMIC DNA]</scope>
    <source>
        <strain evidence="2 3">JCM 16365</strain>
    </source>
</reference>
<proteinExistence type="predicted"/>
<comment type="caution">
    <text evidence="2">The sequence shown here is derived from an EMBL/GenBank/DDBJ whole genome shotgun (WGS) entry which is preliminary data.</text>
</comment>
<dbReference type="InterPro" id="IPR016181">
    <property type="entry name" value="Acyl_CoA_acyltransferase"/>
</dbReference>
<evidence type="ECO:0000313" key="3">
    <source>
        <dbReference type="Proteomes" id="UP001500274"/>
    </source>
</evidence>
<dbReference type="Proteomes" id="UP001500274">
    <property type="component" value="Unassembled WGS sequence"/>
</dbReference>
<dbReference type="Gene3D" id="3.40.630.30">
    <property type="match status" value="1"/>
</dbReference>
<feature type="domain" description="N-acetyltransferase" evidence="1">
    <location>
        <begin position="1"/>
        <end position="151"/>
    </location>
</feature>
<evidence type="ECO:0000313" key="2">
    <source>
        <dbReference type="EMBL" id="GAA2586099.1"/>
    </source>
</evidence>
<dbReference type="InterPro" id="IPR000182">
    <property type="entry name" value="GNAT_dom"/>
</dbReference>
<dbReference type="Pfam" id="PF00583">
    <property type="entry name" value="Acetyltransf_1"/>
    <property type="match status" value="1"/>
</dbReference>
<dbReference type="PANTHER" id="PTHR43233">
    <property type="entry name" value="FAMILY N-ACETYLTRANSFERASE, PUTATIVE (AFU_ORTHOLOGUE AFUA_6G03350)-RELATED"/>
    <property type="match status" value="1"/>
</dbReference>
<evidence type="ECO:0000259" key="1">
    <source>
        <dbReference type="PROSITE" id="PS51186"/>
    </source>
</evidence>
<organism evidence="2 3">
    <name type="scientific">Microbacterium binotii</name>
    <dbReference type="NCBI Taxonomy" id="462710"/>
    <lineage>
        <taxon>Bacteria</taxon>
        <taxon>Bacillati</taxon>
        <taxon>Actinomycetota</taxon>
        <taxon>Actinomycetes</taxon>
        <taxon>Micrococcales</taxon>
        <taxon>Microbacteriaceae</taxon>
        <taxon>Microbacterium</taxon>
    </lineage>
</organism>
<protein>
    <submittedName>
        <fullName evidence="2">GNAT family N-acetyltransferase</fullName>
    </submittedName>
</protein>
<dbReference type="PROSITE" id="PS51186">
    <property type="entry name" value="GNAT"/>
    <property type="match status" value="1"/>
</dbReference>
<dbReference type="InterPro" id="IPR053144">
    <property type="entry name" value="Acetyltransferase_Butenolide"/>
</dbReference>
<gene>
    <name evidence="2" type="ORF">GCM10009862_26420</name>
</gene>
<dbReference type="CDD" id="cd04301">
    <property type="entry name" value="NAT_SF"/>
    <property type="match status" value="1"/>
</dbReference>
<accession>A0ABN3PKC2</accession>
<dbReference type="EMBL" id="BAAARI010000017">
    <property type="protein sequence ID" value="GAA2586099.1"/>
    <property type="molecule type" value="Genomic_DNA"/>
</dbReference>
<sequence>MTTHPLMPRVRIPLADAYEIDTDHDRLDLERVHEWLSTDAFWAIGRSFDVVQRAAAASVNFGVYDPTGAQVGYARLVTDGVTFGWLCDVYVAPDARGRGLGKALASAVVDATRPLGLKRLMLSTLDAHELYARVGFDPFPDPGRLMVIGAS</sequence>